<accession>A0A498CLE2</accession>
<dbReference type="InterPro" id="IPR012902">
    <property type="entry name" value="N_methyl_site"/>
</dbReference>
<evidence type="ECO:0000256" key="3">
    <source>
        <dbReference type="ARBA" id="ARBA00022692"/>
    </source>
</evidence>
<reference evidence="7 8" key="1">
    <citation type="submission" date="2018-10" db="EMBL/GenBank/DDBJ databases">
        <title>Anaerotruncus faecis sp. nov., isolated from human feces.</title>
        <authorList>
            <person name="Wang Y.-J."/>
        </authorList>
    </citation>
    <scope>NUCLEOTIDE SEQUENCE [LARGE SCALE GENOMIC DNA]</scope>
    <source>
        <strain evidence="7 8">22A2-44</strain>
    </source>
</reference>
<evidence type="ECO:0000313" key="7">
    <source>
        <dbReference type="EMBL" id="RLL08043.1"/>
    </source>
</evidence>
<dbReference type="AlphaFoldDB" id="A0A498CLE2"/>
<gene>
    <name evidence="7" type="ORF">D4A47_12735</name>
</gene>
<evidence type="ECO:0000256" key="5">
    <source>
        <dbReference type="ARBA" id="ARBA00023136"/>
    </source>
</evidence>
<keyword evidence="3 6" id="KW-0812">Transmembrane</keyword>
<proteinExistence type="predicted"/>
<dbReference type="PANTHER" id="PTHR30093">
    <property type="entry name" value="GENERAL SECRETION PATHWAY PROTEIN G"/>
    <property type="match status" value="1"/>
</dbReference>
<dbReference type="Gene3D" id="3.30.700.10">
    <property type="entry name" value="Glycoprotein, Type 4 Pilin"/>
    <property type="match status" value="1"/>
</dbReference>
<dbReference type="NCBIfam" id="TIGR02532">
    <property type="entry name" value="IV_pilin_GFxxxE"/>
    <property type="match status" value="1"/>
</dbReference>
<evidence type="ECO:0000313" key="8">
    <source>
        <dbReference type="Proteomes" id="UP000276301"/>
    </source>
</evidence>
<sequence>MARWRKPRSQWTTVRPAHIRCPDGCLQIVFSGDRRTKPRVSRGLVPRLLRRRGFPAESPFPEQTAKERMMSMAAQKQKRRAGFTLIEMIVVIAIIAVLIALVAPLMTKYIATAKETRYRAAAKQLYTAAQAYIAEELLNGLENCVDGDPNYNELSKNGDGNFNNTTYGTVRLGEYLDGDVPGQTWAVIVTDFNVEGAVIVDGDKRYGYPAGFDPYGDG</sequence>
<evidence type="ECO:0000256" key="6">
    <source>
        <dbReference type="SAM" id="Phobius"/>
    </source>
</evidence>
<name>A0A498CLE2_9FIRM</name>
<keyword evidence="2" id="KW-0488">Methylation</keyword>
<dbReference type="Pfam" id="PF07963">
    <property type="entry name" value="N_methyl"/>
    <property type="match status" value="1"/>
</dbReference>
<dbReference type="PROSITE" id="PS00409">
    <property type="entry name" value="PROKAR_NTER_METHYL"/>
    <property type="match status" value="1"/>
</dbReference>
<keyword evidence="4 6" id="KW-1133">Transmembrane helix</keyword>
<dbReference type="GO" id="GO:0016020">
    <property type="term" value="C:membrane"/>
    <property type="evidence" value="ECO:0007669"/>
    <property type="project" value="UniProtKB-SubCell"/>
</dbReference>
<comment type="caution">
    <text evidence="7">The sequence shown here is derived from an EMBL/GenBank/DDBJ whole genome shotgun (WGS) entry which is preliminary data.</text>
</comment>
<keyword evidence="8" id="KW-1185">Reference proteome</keyword>
<comment type="subcellular location">
    <subcellularLocation>
        <location evidence="1">Membrane</location>
        <topology evidence="1">Single-pass membrane protein</topology>
    </subcellularLocation>
</comment>
<evidence type="ECO:0000256" key="4">
    <source>
        <dbReference type="ARBA" id="ARBA00022989"/>
    </source>
</evidence>
<dbReference type="SUPFAM" id="SSF54523">
    <property type="entry name" value="Pili subunits"/>
    <property type="match status" value="1"/>
</dbReference>
<dbReference type="InterPro" id="IPR045584">
    <property type="entry name" value="Pilin-like"/>
</dbReference>
<feature type="transmembrane region" description="Helical" evidence="6">
    <location>
        <begin position="85"/>
        <end position="106"/>
    </location>
</feature>
<keyword evidence="5 6" id="KW-0472">Membrane</keyword>
<protein>
    <submittedName>
        <fullName evidence="7">Type II secretion system protein</fullName>
    </submittedName>
</protein>
<organism evidence="7 8">
    <name type="scientific">Anaerotruncus massiliensis</name>
    <name type="common">ex Liu et al. 2021</name>
    <dbReference type="NCBI Taxonomy" id="2321404"/>
    <lineage>
        <taxon>Bacteria</taxon>
        <taxon>Bacillati</taxon>
        <taxon>Bacillota</taxon>
        <taxon>Clostridia</taxon>
        <taxon>Eubacteriales</taxon>
        <taxon>Oscillospiraceae</taxon>
        <taxon>Anaerotruncus</taxon>
    </lineage>
</organism>
<evidence type="ECO:0000256" key="1">
    <source>
        <dbReference type="ARBA" id="ARBA00004167"/>
    </source>
</evidence>
<dbReference type="PANTHER" id="PTHR30093:SF44">
    <property type="entry name" value="TYPE II SECRETION SYSTEM CORE PROTEIN G"/>
    <property type="match status" value="1"/>
</dbReference>
<dbReference type="Proteomes" id="UP000276301">
    <property type="component" value="Unassembled WGS sequence"/>
</dbReference>
<dbReference type="EMBL" id="RCHT01000038">
    <property type="protein sequence ID" value="RLL08043.1"/>
    <property type="molecule type" value="Genomic_DNA"/>
</dbReference>
<evidence type="ECO:0000256" key="2">
    <source>
        <dbReference type="ARBA" id="ARBA00022481"/>
    </source>
</evidence>